<reference evidence="2 3" key="2">
    <citation type="submission" date="2017-02" db="EMBL/GenBank/DDBJ databases">
        <title>A genome survey and senescence transcriptome analysis in Lentinula edodes.</title>
        <authorList>
            <person name="Sakamoto Y."/>
            <person name="Nakade K."/>
            <person name="Sato S."/>
            <person name="Yoshida Y."/>
            <person name="Miyazaki K."/>
            <person name="Natsume S."/>
            <person name="Konno N."/>
        </authorList>
    </citation>
    <scope>NUCLEOTIDE SEQUENCE [LARGE SCALE GENOMIC DNA]</scope>
    <source>
        <strain evidence="2 3">NBRC 111202</strain>
    </source>
</reference>
<name>A0A1Q3EI70_LENED</name>
<accession>A0A1Q3EI70</accession>
<reference evidence="2 3" key="1">
    <citation type="submission" date="2016-08" db="EMBL/GenBank/DDBJ databases">
        <authorList>
            <consortium name="Lentinula edodes genome sequencing consortium"/>
            <person name="Sakamoto Y."/>
            <person name="Nakade K."/>
            <person name="Sato S."/>
            <person name="Yoshida Y."/>
            <person name="Miyazaki K."/>
            <person name="Natsume S."/>
            <person name="Konno N."/>
        </authorList>
    </citation>
    <scope>NUCLEOTIDE SEQUENCE [LARGE SCALE GENOMIC DNA]</scope>
    <source>
        <strain evidence="2 3">NBRC 111202</strain>
    </source>
</reference>
<evidence type="ECO:0000313" key="2">
    <source>
        <dbReference type="EMBL" id="GAW06918.1"/>
    </source>
</evidence>
<feature type="chain" id="PRO_5010228392" evidence="1">
    <location>
        <begin position="19"/>
        <end position="280"/>
    </location>
</feature>
<feature type="signal peptide" evidence="1">
    <location>
        <begin position="1"/>
        <end position="18"/>
    </location>
</feature>
<dbReference type="Proteomes" id="UP000188533">
    <property type="component" value="Unassembled WGS sequence"/>
</dbReference>
<keyword evidence="3" id="KW-1185">Reference proteome</keyword>
<organism evidence="2 3">
    <name type="scientific">Lentinula edodes</name>
    <name type="common">Shiitake mushroom</name>
    <name type="synonym">Lentinus edodes</name>
    <dbReference type="NCBI Taxonomy" id="5353"/>
    <lineage>
        <taxon>Eukaryota</taxon>
        <taxon>Fungi</taxon>
        <taxon>Dikarya</taxon>
        <taxon>Basidiomycota</taxon>
        <taxon>Agaricomycotina</taxon>
        <taxon>Agaricomycetes</taxon>
        <taxon>Agaricomycetidae</taxon>
        <taxon>Agaricales</taxon>
        <taxon>Marasmiineae</taxon>
        <taxon>Omphalotaceae</taxon>
        <taxon>Lentinula</taxon>
    </lineage>
</organism>
<protein>
    <submittedName>
        <fullName evidence="2">Uncharacterized protein</fullName>
    </submittedName>
</protein>
<comment type="caution">
    <text evidence="2">The sequence shown here is derived from an EMBL/GenBank/DDBJ whole genome shotgun (WGS) entry which is preliminary data.</text>
</comment>
<proteinExistence type="predicted"/>
<dbReference type="AlphaFoldDB" id="A0A1Q3EI70"/>
<keyword evidence="1" id="KW-0732">Signal</keyword>
<evidence type="ECO:0000313" key="3">
    <source>
        <dbReference type="Proteomes" id="UP000188533"/>
    </source>
</evidence>
<evidence type="ECO:0000256" key="1">
    <source>
        <dbReference type="SAM" id="SignalP"/>
    </source>
</evidence>
<gene>
    <name evidence="2" type="ORF">LENED_008874</name>
</gene>
<sequence length="280" mass="32014">MLILSFTIQLIFILSRLGRETIDFAGQIFLSLDPTGSFYVRDLKPAVSYSSPLLLHAYLHRPFVVYLLFAIVLLNATMLARPNPIPGIVPENKKPTVQYNGLKIWLGRIAKLRQSKKYNYTLWSPLEKDDKIVLFIGTHDGFTARISPASIPGDEDLMPWYTEPAKMDLSPPEYMPHEAISSKGPWVKMKARSLVDLNIKVDFGSLKSKEESFNVFRNEEDFLEKVPKVLEMKDLKVENECDYYDLMLQYMVKIEALDTTKYDLIYLLLVGIINLGANQG</sequence>
<dbReference type="EMBL" id="BDGU01000364">
    <property type="protein sequence ID" value="GAW06918.1"/>
    <property type="molecule type" value="Genomic_DNA"/>
</dbReference>